<dbReference type="InterPro" id="IPR012132">
    <property type="entry name" value="GMC_OxRdtase"/>
</dbReference>
<dbReference type="InterPro" id="IPR036188">
    <property type="entry name" value="FAD/NAD-bd_sf"/>
</dbReference>
<dbReference type="SUPFAM" id="SSF54373">
    <property type="entry name" value="FAD-linked reductases, C-terminal domain"/>
    <property type="match status" value="1"/>
</dbReference>
<dbReference type="Pfam" id="PF05199">
    <property type="entry name" value="GMC_oxred_C"/>
    <property type="match status" value="1"/>
</dbReference>
<keyword evidence="5" id="KW-0472">Membrane</keyword>
<dbReference type="AlphaFoldDB" id="A0A381NCX8"/>
<dbReference type="PANTHER" id="PTHR11552:SF147">
    <property type="entry name" value="CHOLINE DEHYDROGENASE, MITOCHONDRIAL"/>
    <property type="match status" value="1"/>
</dbReference>
<evidence type="ECO:0000256" key="4">
    <source>
        <dbReference type="ARBA" id="ARBA00022827"/>
    </source>
</evidence>
<evidence type="ECO:0000313" key="7">
    <source>
        <dbReference type="EMBL" id="SUZ52415.1"/>
    </source>
</evidence>
<accession>A0A381NCX8</accession>
<name>A0A381NCX8_9ZZZZ</name>
<dbReference type="PROSITE" id="PS00624">
    <property type="entry name" value="GMC_OXRED_2"/>
    <property type="match status" value="1"/>
</dbReference>
<feature type="transmembrane region" description="Helical" evidence="5">
    <location>
        <begin position="12"/>
        <end position="33"/>
    </location>
</feature>
<dbReference type="PIRSF" id="PIRSF000137">
    <property type="entry name" value="Alcohol_oxidase"/>
    <property type="match status" value="1"/>
</dbReference>
<evidence type="ECO:0000256" key="2">
    <source>
        <dbReference type="ARBA" id="ARBA00010790"/>
    </source>
</evidence>
<evidence type="ECO:0000259" key="6">
    <source>
        <dbReference type="PROSITE" id="PS00624"/>
    </source>
</evidence>
<gene>
    <name evidence="7" type="ORF">METZ01_LOCUS5269</name>
</gene>
<comment type="cofactor">
    <cofactor evidence="1">
        <name>FAD</name>
        <dbReference type="ChEBI" id="CHEBI:57692"/>
    </cofactor>
</comment>
<evidence type="ECO:0000256" key="3">
    <source>
        <dbReference type="ARBA" id="ARBA00022630"/>
    </source>
</evidence>
<dbReference type="PROSITE" id="PS51257">
    <property type="entry name" value="PROKAR_LIPOPROTEIN"/>
    <property type="match status" value="1"/>
</dbReference>
<dbReference type="Gene3D" id="3.30.560.10">
    <property type="entry name" value="Glucose Oxidase, domain 3"/>
    <property type="match status" value="1"/>
</dbReference>
<organism evidence="7">
    <name type="scientific">marine metagenome</name>
    <dbReference type="NCBI Taxonomy" id="408172"/>
    <lineage>
        <taxon>unclassified sequences</taxon>
        <taxon>metagenomes</taxon>
        <taxon>ecological metagenomes</taxon>
    </lineage>
</organism>
<keyword evidence="5" id="KW-1133">Transmembrane helix</keyword>
<evidence type="ECO:0000256" key="1">
    <source>
        <dbReference type="ARBA" id="ARBA00001974"/>
    </source>
</evidence>
<keyword evidence="4" id="KW-0274">FAD</keyword>
<dbReference type="Gene3D" id="3.50.50.60">
    <property type="entry name" value="FAD/NAD(P)-binding domain"/>
    <property type="match status" value="1"/>
</dbReference>
<dbReference type="Pfam" id="PF00732">
    <property type="entry name" value="GMC_oxred_N"/>
    <property type="match status" value="1"/>
</dbReference>
<proteinExistence type="inferred from homology"/>
<keyword evidence="5" id="KW-0812">Transmembrane</keyword>
<dbReference type="InterPro" id="IPR007867">
    <property type="entry name" value="GMC_OxRtase_C"/>
</dbReference>
<keyword evidence="3" id="KW-0285">Flavoprotein</keyword>
<sequence length="526" mass="57217">MTARNEHTAKQIFVNSFLIIGGGSAGCVLARRLSDEPSNHVTLLEAGTATPNLILSDPKQWPFLAGSSVDWSFRTTVQPHTDSRTHDWSRGKVLGGSSSINAMAHVRGHPTDFDYWAQNGCDGWGYLDLLPYFIRSETSPYSDSPYHGDSGPLKLMQPNNPHVITQCYMAAATELGHTPTDEHNGSCMTGPTLNTLTIFDNKRLSVADAYLTPVLSRDNLKIIDHCLVDQLLFDEQKCCTGAAYIRNGKQHRIYGNAGVILCGGTIGSPQILLRSGIGAADQLEHLDIKPRVNLCGVGENLHDHCLGAGNIYHSKRALPVSQHQHSESLLYVDTSNPSSAPDLVFACVVLPVATEKFKSPDPGSAYTLMYGVTSPKSRGFLRLQSSDPTAQPTINPRYLSEASDRDLFCEALDFARELGASQMFDQWREREYLPGPGLTSEAEKRAFNAAAAYTHHHPVGTCRMGTDKYAVVSPELGVYGINNLFVVDASIMPRITTGPTNAAVIAVAEKASDILLQRPILKPASI</sequence>
<dbReference type="InterPro" id="IPR000172">
    <property type="entry name" value="GMC_OxRdtase_N"/>
</dbReference>
<reference evidence="7" key="1">
    <citation type="submission" date="2018-05" db="EMBL/GenBank/DDBJ databases">
        <authorList>
            <person name="Lanie J.A."/>
            <person name="Ng W.-L."/>
            <person name="Kazmierczak K.M."/>
            <person name="Andrzejewski T.M."/>
            <person name="Davidsen T.M."/>
            <person name="Wayne K.J."/>
            <person name="Tettelin H."/>
            <person name="Glass J.I."/>
            <person name="Rusch D."/>
            <person name="Podicherti R."/>
            <person name="Tsui H.-C.T."/>
            <person name="Winkler M.E."/>
        </authorList>
    </citation>
    <scope>NUCLEOTIDE SEQUENCE</scope>
</reference>
<feature type="domain" description="Glucose-methanol-choline oxidoreductase N-terminal" evidence="6">
    <location>
        <begin position="264"/>
        <end position="278"/>
    </location>
</feature>
<evidence type="ECO:0000256" key="5">
    <source>
        <dbReference type="SAM" id="Phobius"/>
    </source>
</evidence>
<dbReference type="SUPFAM" id="SSF51905">
    <property type="entry name" value="FAD/NAD(P)-binding domain"/>
    <property type="match status" value="1"/>
</dbReference>
<dbReference type="GO" id="GO:0050660">
    <property type="term" value="F:flavin adenine dinucleotide binding"/>
    <property type="evidence" value="ECO:0007669"/>
    <property type="project" value="InterPro"/>
</dbReference>
<dbReference type="PANTHER" id="PTHR11552">
    <property type="entry name" value="GLUCOSE-METHANOL-CHOLINE GMC OXIDOREDUCTASE"/>
    <property type="match status" value="1"/>
</dbReference>
<dbReference type="EMBL" id="UINC01000273">
    <property type="protein sequence ID" value="SUZ52415.1"/>
    <property type="molecule type" value="Genomic_DNA"/>
</dbReference>
<dbReference type="GO" id="GO:0016614">
    <property type="term" value="F:oxidoreductase activity, acting on CH-OH group of donors"/>
    <property type="evidence" value="ECO:0007669"/>
    <property type="project" value="InterPro"/>
</dbReference>
<comment type="similarity">
    <text evidence="2">Belongs to the GMC oxidoreductase family.</text>
</comment>
<protein>
    <recommendedName>
        <fullName evidence="6">Glucose-methanol-choline oxidoreductase N-terminal domain-containing protein</fullName>
    </recommendedName>
</protein>